<dbReference type="GO" id="GO:0005737">
    <property type="term" value="C:cytoplasm"/>
    <property type="evidence" value="ECO:0007669"/>
    <property type="project" value="UniProtKB-SubCell"/>
</dbReference>
<keyword evidence="3 6" id="KW-0808">Transferase</keyword>
<keyword evidence="10" id="KW-1185">Reference proteome</keyword>
<dbReference type="InterPro" id="IPR029026">
    <property type="entry name" value="tRNA_m1G_MTases_N"/>
</dbReference>
<dbReference type="EMBL" id="AP027266">
    <property type="protein sequence ID" value="BDW86570.1"/>
    <property type="molecule type" value="Genomic_DNA"/>
</dbReference>
<dbReference type="EC" id="2.1.1.207" evidence="6"/>
<dbReference type="CDD" id="cd18094">
    <property type="entry name" value="SpoU-like_TrmL"/>
    <property type="match status" value="1"/>
</dbReference>
<evidence type="ECO:0000313" key="10">
    <source>
        <dbReference type="Proteomes" id="UP001337723"/>
    </source>
</evidence>
<comment type="subcellular location">
    <subcellularLocation>
        <location evidence="6">Cytoplasm</location>
    </subcellularLocation>
</comment>
<dbReference type="InterPro" id="IPR016914">
    <property type="entry name" value="TrmL"/>
</dbReference>
<comment type="similarity">
    <text evidence="6">Belongs to the class IV-like SAM-binding methyltransferase superfamily. RNA methyltransferase TrmH family. TrmL subfamily.</text>
</comment>
<evidence type="ECO:0000256" key="6">
    <source>
        <dbReference type="HAMAP-Rule" id="MF_01885"/>
    </source>
</evidence>
<evidence type="ECO:0000256" key="2">
    <source>
        <dbReference type="ARBA" id="ARBA00022603"/>
    </source>
</evidence>
<dbReference type="KEGG" id="rmai:MACH21_27470"/>
<keyword evidence="4 6" id="KW-0949">S-adenosyl-L-methionine</keyword>
<dbReference type="AlphaFoldDB" id="A0AA48H855"/>
<comment type="subunit">
    <text evidence="6">Homodimer.</text>
</comment>
<evidence type="ECO:0000313" key="9">
    <source>
        <dbReference type="EMBL" id="BDW86570.1"/>
    </source>
</evidence>
<dbReference type="InterPro" id="IPR029028">
    <property type="entry name" value="Alpha/beta_knot_MTases"/>
</dbReference>
<evidence type="ECO:0000259" key="8">
    <source>
        <dbReference type="Pfam" id="PF00588"/>
    </source>
</evidence>
<dbReference type="PANTHER" id="PTHR42971">
    <property type="entry name" value="TRNA (CYTIDINE(34)-2'-O)-METHYLTRANSFERASE"/>
    <property type="match status" value="1"/>
</dbReference>
<keyword evidence="2 6" id="KW-0489">Methyltransferase</keyword>
<organism evidence="9 10">
    <name type="scientific">Roseicyclus marinus</name>
    <dbReference type="NCBI Taxonomy" id="2161673"/>
    <lineage>
        <taxon>Bacteria</taxon>
        <taxon>Pseudomonadati</taxon>
        <taxon>Pseudomonadota</taxon>
        <taxon>Alphaproteobacteria</taxon>
        <taxon>Rhodobacterales</taxon>
        <taxon>Roseobacteraceae</taxon>
        <taxon>Roseicyclus</taxon>
    </lineage>
</organism>
<keyword evidence="1 6" id="KW-0963">Cytoplasm</keyword>
<feature type="binding site" evidence="6 7">
    <location>
        <position position="135"/>
    </location>
    <ligand>
        <name>S-adenosyl-L-methionine</name>
        <dbReference type="ChEBI" id="CHEBI:59789"/>
    </ligand>
</feature>
<evidence type="ECO:0000256" key="3">
    <source>
        <dbReference type="ARBA" id="ARBA00022679"/>
    </source>
</evidence>
<feature type="binding site" evidence="6 7">
    <location>
        <position position="114"/>
    </location>
    <ligand>
        <name>S-adenosyl-L-methionine</name>
        <dbReference type="ChEBI" id="CHEBI:59789"/>
    </ligand>
</feature>
<dbReference type="GO" id="GO:0003723">
    <property type="term" value="F:RNA binding"/>
    <property type="evidence" value="ECO:0007669"/>
    <property type="project" value="InterPro"/>
</dbReference>
<dbReference type="Proteomes" id="UP001337723">
    <property type="component" value="Chromosome"/>
</dbReference>
<feature type="domain" description="tRNA/rRNA methyltransferase SpoU type" evidence="8">
    <location>
        <begin position="13"/>
        <end position="156"/>
    </location>
</feature>
<comment type="catalytic activity">
    <reaction evidence="6">
        <text>cytidine(34) in tRNA + S-adenosyl-L-methionine = 2'-O-methylcytidine(34) in tRNA + S-adenosyl-L-homocysteine + H(+)</text>
        <dbReference type="Rhea" id="RHEA:43084"/>
        <dbReference type="Rhea" id="RHEA-COMP:10331"/>
        <dbReference type="Rhea" id="RHEA-COMP:10332"/>
        <dbReference type="ChEBI" id="CHEBI:15378"/>
        <dbReference type="ChEBI" id="CHEBI:57856"/>
        <dbReference type="ChEBI" id="CHEBI:59789"/>
        <dbReference type="ChEBI" id="CHEBI:74495"/>
        <dbReference type="ChEBI" id="CHEBI:82748"/>
        <dbReference type="EC" id="2.1.1.207"/>
    </reaction>
</comment>
<dbReference type="Pfam" id="PF00588">
    <property type="entry name" value="SpoU_methylase"/>
    <property type="match status" value="1"/>
</dbReference>
<dbReference type="InterPro" id="IPR001537">
    <property type="entry name" value="SpoU_MeTrfase"/>
</dbReference>
<feature type="binding site" evidence="6 7">
    <location>
        <position position="144"/>
    </location>
    <ligand>
        <name>S-adenosyl-L-methionine</name>
        <dbReference type="ChEBI" id="CHEBI:59789"/>
    </ligand>
</feature>
<dbReference type="GO" id="GO:0002130">
    <property type="term" value="P:wobble position ribose methylation"/>
    <property type="evidence" value="ECO:0007669"/>
    <property type="project" value="TreeGrafter"/>
</dbReference>
<dbReference type="Gene3D" id="3.40.1280.10">
    <property type="match status" value="1"/>
</dbReference>
<protein>
    <recommendedName>
        <fullName evidence="6">tRNA (cytidine(34)-2'-O)-methyltransferase</fullName>
        <ecNumber evidence="6">2.1.1.207</ecNumber>
    </recommendedName>
    <alternativeName>
        <fullName evidence="6">tRNA (cytidine/uridine-2'-O-)-methyltransferase TrmL</fullName>
    </alternativeName>
</protein>
<dbReference type="SUPFAM" id="SSF75217">
    <property type="entry name" value="alpha/beta knot"/>
    <property type="match status" value="1"/>
</dbReference>
<reference evidence="9 10" key="1">
    <citation type="submission" date="2023-01" db="EMBL/GenBank/DDBJ databases">
        <title>Complete genome sequence of Roseicyclus marinus strain Dej080120_10.</title>
        <authorList>
            <person name="Ueki S."/>
            <person name="Maruyama F."/>
        </authorList>
    </citation>
    <scope>NUCLEOTIDE SEQUENCE [LARGE SCALE GENOMIC DNA]</scope>
    <source>
        <strain evidence="9 10">Dej080120_10</strain>
    </source>
</reference>
<evidence type="ECO:0000256" key="4">
    <source>
        <dbReference type="ARBA" id="ARBA00022691"/>
    </source>
</evidence>
<dbReference type="GO" id="GO:0008175">
    <property type="term" value="F:tRNA methyltransferase activity"/>
    <property type="evidence" value="ECO:0007669"/>
    <property type="project" value="UniProtKB-UniRule"/>
</dbReference>
<gene>
    <name evidence="6" type="primary">trmL</name>
    <name evidence="9" type="ORF">MACH21_27470</name>
</gene>
<keyword evidence="5 6" id="KW-0819">tRNA processing</keyword>
<comment type="catalytic activity">
    <reaction evidence="6">
        <text>5-carboxymethylaminomethyluridine(34) in tRNA(Leu) + S-adenosyl-L-methionine = 5-carboxymethylaminomethyl-2'-O-methyluridine(34) in tRNA(Leu) + S-adenosyl-L-homocysteine + H(+)</text>
        <dbReference type="Rhea" id="RHEA:43088"/>
        <dbReference type="Rhea" id="RHEA-COMP:10333"/>
        <dbReference type="Rhea" id="RHEA-COMP:10334"/>
        <dbReference type="ChEBI" id="CHEBI:15378"/>
        <dbReference type="ChEBI" id="CHEBI:57856"/>
        <dbReference type="ChEBI" id="CHEBI:59789"/>
        <dbReference type="ChEBI" id="CHEBI:74508"/>
        <dbReference type="ChEBI" id="CHEBI:74511"/>
        <dbReference type="EC" id="2.1.1.207"/>
    </reaction>
</comment>
<evidence type="ECO:0000256" key="5">
    <source>
        <dbReference type="ARBA" id="ARBA00022694"/>
    </source>
</evidence>
<evidence type="ECO:0000256" key="1">
    <source>
        <dbReference type="ARBA" id="ARBA00022490"/>
    </source>
</evidence>
<dbReference type="RefSeq" id="WP_338272543.1">
    <property type="nucleotide sequence ID" value="NZ_AP027266.1"/>
</dbReference>
<evidence type="ECO:0000256" key="7">
    <source>
        <dbReference type="PIRSR" id="PIRSR029256-1"/>
    </source>
</evidence>
<name>A0AA48H855_9RHOB</name>
<dbReference type="PIRSF" id="PIRSF029256">
    <property type="entry name" value="SpoU_TrmH_prd"/>
    <property type="match status" value="1"/>
</dbReference>
<sequence length="164" mass="18244">MSEAARPDRQPGMKVVLVAPEIPGNTGTIGRTCVALDLELILIRPYGFDISDKSVRRAGLDYWKHVRLSEYDDWGAFLAARAPGREQLFFFEDDGTGGTVYDPVYPADAYLVFGRETKGLPPEILDGMADRCFRLPMRSPHIRSLNLANAATAVIYQAMRDHLA</sequence>
<dbReference type="HAMAP" id="MF_01885">
    <property type="entry name" value="tRNA_methyltr_TrmL"/>
    <property type="match status" value="1"/>
</dbReference>
<proteinExistence type="inferred from homology"/>
<dbReference type="PANTHER" id="PTHR42971:SF1">
    <property type="entry name" value="TRNA (CYTIDINE(34)-2'-O)-METHYLTRANSFERASE"/>
    <property type="match status" value="1"/>
</dbReference>
<comment type="function">
    <text evidence="6">Methylates the ribose at the nucleotide 34 wobble position in the two leucyl isoacceptors tRNA(Leu)(CmAA) and tRNA(Leu)(cmnm5UmAA). Catalyzes the methyl transfer from S-adenosyl-L-methionine to the 2'-OH of the wobble nucleotide.</text>
</comment>
<comment type="caution">
    <text evidence="6">Lacks conserved residue(s) required for the propagation of feature annotation.</text>
</comment>
<dbReference type="GO" id="GO:0008757">
    <property type="term" value="F:S-adenosylmethionine-dependent methyltransferase activity"/>
    <property type="evidence" value="ECO:0007669"/>
    <property type="project" value="UniProtKB-UniRule"/>
</dbReference>
<accession>A0AA48H855</accession>